<proteinExistence type="predicted"/>
<protein>
    <submittedName>
        <fullName evidence="1">Uncharacterized protein</fullName>
    </submittedName>
</protein>
<accession>A0AAV4S4W4</accession>
<name>A0AAV4S4W4_CAEEX</name>
<sequence>MNRGCWSYIDGSEPKLKETSTRRGRSEYKQRKDLAFLMRLCDDLHKTLLFCLNDAAEAWQLLQEQFEPKSRVSVIRLLDEFFQIKFDVKKDTIAIF</sequence>
<reference evidence="1 2" key="1">
    <citation type="submission" date="2021-06" db="EMBL/GenBank/DDBJ databases">
        <title>Caerostris extrusa draft genome.</title>
        <authorList>
            <person name="Kono N."/>
            <person name="Arakawa K."/>
        </authorList>
    </citation>
    <scope>NUCLEOTIDE SEQUENCE [LARGE SCALE GENOMIC DNA]</scope>
</reference>
<organism evidence="1 2">
    <name type="scientific">Caerostris extrusa</name>
    <name type="common">Bark spider</name>
    <name type="synonym">Caerostris bankana</name>
    <dbReference type="NCBI Taxonomy" id="172846"/>
    <lineage>
        <taxon>Eukaryota</taxon>
        <taxon>Metazoa</taxon>
        <taxon>Ecdysozoa</taxon>
        <taxon>Arthropoda</taxon>
        <taxon>Chelicerata</taxon>
        <taxon>Arachnida</taxon>
        <taxon>Araneae</taxon>
        <taxon>Araneomorphae</taxon>
        <taxon>Entelegynae</taxon>
        <taxon>Araneoidea</taxon>
        <taxon>Araneidae</taxon>
        <taxon>Caerostris</taxon>
    </lineage>
</organism>
<keyword evidence="2" id="KW-1185">Reference proteome</keyword>
<comment type="caution">
    <text evidence="1">The sequence shown here is derived from an EMBL/GenBank/DDBJ whole genome shotgun (WGS) entry which is preliminary data.</text>
</comment>
<gene>
    <name evidence="1" type="ORF">CEXT_275711</name>
</gene>
<evidence type="ECO:0000313" key="2">
    <source>
        <dbReference type="Proteomes" id="UP001054945"/>
    </source>
</evidence>
<dbReference type="Proteomes" id="UP001054945">
    <property type="component" value="Unassembled WGS sequence"/>
</dbReference>
<evidence type="ECO:0000313" key="1">
    <source>
        <dbReference type="EMBL" id="GIY27767.1"/>
    </source>
</evidence>
<dbReference type="AlphaFoldDB" id="A0AAV4S4W4"/>
<dbReference type="EMBL" id="BPLR01008851">
    <property type="protein sequence ID" value="GIY27767.1"/>
    <property type="molecule type" value="Genomic_DNA"/>
</dbReference>